<dbReference type="SUPFAM" id="SSF53383">
    <property type="entry name" value="PLP-dependent transferases"/>
    <property type="match status" value="1"/>
</dbReference>
<dbReference type="CDD" id="cd00609">
    <property type="entry name" value="AAT_like"/>
    <property type="match status" value="1"/>
</dbReference>
<evidence type="ECO:0000313" key="7">
    <source>
        <dbReference type="EMBL" id="QNL94350.1"/>
    </source>
</evidence>
<comment type="similarity">
    <text evidence="5">Belongs to the class-II pyridoxal-phosphate-dependent aminotransferase family. MalY/PatB cystathionine beta-lyase subfamily.</text>
</comment>
<dbReference type="RefSeq" id="WP_154597339.1">
    <property type="nucleotide sequence ID" value="NZ_CP060587.1"/>
</dbReference>
<dbReference type="Gene3D" id="3.90.1150.10">
    <property type="entry name" value="Aspartate Aminotransferase, domain 1"/>
    <property type="match status" value="1"/>
</dbReference>
<dbReference type="Proteomes" id="UP000515871">
    <property type="component" value="Chromosome"/>
</dbReference>
<dbReference type="InterPro" id="IPR015421">
    <property type="entry name" value="PyrdxlP-dep_Trfase_major"/>
</dbReference>
<dbReference type="PANTHER" id="PTHR43525">
    <property type="entry name" value="PROTEIN MALY"/>
    <property type="match status" value="1"/>
</dbReference>
<comment type="cofactor">
    <cofactor evidence="1">
        <name>pyridoxal 5'-phosphate</name>
        <dbReference type="ChEBI" id="CHEBI:597326"/>
    </cofactor>
</comment>
<keyword evidence="7" id="KW-0032">Aminotransferase</keyword>
<dbReference type="Gene3D" id="3.40.640.10">
    <property type="entry name" value="Type I PLP-dependent aspartate aminotransferase-like (Major domain)"/>
    <property type="match status" value="1"/>
</dbReference>
<dbReference type="PANTHER" id="PTHR43525:SF2">
    <property type="entry name" value="CYSTATHIONINE BETA-LYASE-RELATED"/>
    <property type="match status" value="1"/>
</dbReference>
<evidence type="ECO:0000313" key="8">
    <source>
        <dbReference type="Proteomes" id="UP000515871"/>
    </source>
</evidence>
<gene>
    <name evidence="7" type="ORF">H9L21_14940</name>
</gene>
<dbReference type="InterPro" id="IPR051798">
    <property type="entry name" value="Class-II_PLP-Dep_Aminotrans"/>
</dbReference>
<dbReference type="EMBL" id="CP060587">
    <property type="protein sequence ID" value="QNL94350.1"/>
    <property type="molecule type" value="Genomic_DNA"/>
</dbReference>
<keyword evidence="8" id="KW-1185">Reference proteome</keyword>
<dbReference type="InterPro" id="IPR004839">
    <property type="entry name" value="Aminotransferase_I/II_large"/>
</dbReference>
<evidence type="ECO:0000256" key="3">
    <source>
        <dbReference type="ARBA" id="ARBA00022898"/>
    </source>
</evidence>
<proteinExistence type="inferred from homology"/>
<evidence type="ECO:0000256" key="4">
    <source>
        <dbReference type="ARBA" id="ARBA00023239"/>
    </source>
</evidence>
<accession>A0ABX6SYQ7</accession>
<dbReference type="GO" id="GO:0008483">
    <property type="term" value="F:transaminase activity"/>
    <property type="evidence" value="ECO:0007669"/>
    <property type="project" value="UniProtKB-KW"/>
</dbReference>
<evidence type="ECO:0000259" key="6">
    <source>
        <dbReference type="Pfam" id="PF00155"/>
    </source>
</evidence>
<dbReference type="EC" id="4.4.1.13" evidence="2"/>
<evidence type="ECO:0000256" key="1">
    <source>
        <dbReference type="ARBA" id="ARBA00001933"/>
    </source>
</evidence>
<evidence type="ECO:0000256" key="2">
    <source>
        <dbReference type="ARBA" id="ARBA00012224"/>
    </source>
</evidence>
<feature type="domain" description="Aminotransferase class I/classII large" evidence="6">
    <location>
        <begin position="68"/>
        <end position="372"/>
    </location>
</feature>
<dbReference type="InterPro" id="IPR015424">
    <property type="entry name" value="PyrdxlP-dep_Trfase"/>
</dbReference>
<dbReference type="Pfam" id="PF00155">
    <property type="entry name" value="Aminotran_1_2"/>
    <property type="match status" value="1"/>
</dbReference>
<sequence length="377" mass="40965">MFDLTDDALRDRDNMKWTTTPPGVIPAWVADMDVEVPEVVTRAVHDRLARGDVGYPDFDAPDPLVGAFERRMADRFDWTPAPGRGRLFTDVIQAFQVMLDLLTQAGEGIALHVPSYPVFLNSIAESGRRVVPLPFGATSDELVEQWRREQVSLVVVVNPHNPLGRMLSEDELRPIADAATALDLVVLADEIHADLALDGRRHVPFASLGRDVEDRTVTVTSASKAFNLAGLHCAVAHLGAARVREPLAALPFAYLGGVSTLSRAAAVAAWTEGDAWLTELLGVLRRNRFTITDWAAQVGVDVQPAEATYLAWLDFAGTPIAADPAGLLLERGGVRLAPGPEFTAHTDLESGTFARLNFGTSPERLERILERITATLA</sequence>
<protein>
    <recommendedName>
        <fullName evidence="2">cysteine-S-conjugate beta-lyase</fullName>
        <ecNumber evidence="2">4.4.1.13</ecNumber>
    </recommendedName>
</protein>
<name>A0ABX6SYQ7_9ACTN</name>
<organism evidence="7 8">
    <name type="scientific">Aeromicrobium senzhongii</name>
    <dbReference type="NCBI Taxonomy" id="2663859"/>
    <lineage>
        <taxon>Bacteria</taxon>
        <taxon>Bacillati</taxon>
        <taxon>Actinomycetota</taxon>
        <taxon>Actinomycetes</taxon>
        <taxon>Propionibacteriales</taxon>
        <taxon>Nocardioidaceae</taxon>
        <taxon>Aeromicrobium</taxon>
    </lineage>
</organism>
<dbReference type="InterPro" id="IPR015422">
    <property type="entry name" value="PyrdxlP-dep_Trfase_small"/>
</dbReference>
<evidence type="ECO:0000256" key="5">
    <source>
        <dbReference type="ARBA" id="ARBA00037974"/>
    </source>
</evidence>
<keyword evidence="3" id="KW-0663">Pyridoxal phosphate</keyword>
<keyword evidence="7" id="KW-0808">Transferase</keyword>
<reference evidence="7 8" key="1">
    <citation type="submission" date="2020-08" db="EMBL/GenBank/DDBJ databases">
        <title>Novel species in genus Aeromicrobium.</title>
        <authorList>
            <person name="Zhang G."/>
        </authorList>
    </citation>
    <scope>NUCLEOTIDE SEQUENCE [LARGE SCALE GENOMIC DNA]</scope>
    <source>
        <strain evidence="8">zg-629</strain>
    </source>
</reference>
<keyword evidence="4" id="KW-0456">Lyase</keyword>